<name>A0AA46A6F2_9RHOB</name>
<organism evidence="7 9">
    <name type="scientific">Paracoccus saliphilus</name>
    <dbReference type="NCBI Taxonomy" id="405559"/>
    <lineage>
        <taxon>Bacteria</taxon>
        <taxon>Pseudomonadati</taxon>
        <taxon>Pseudomonadota</taxon>
        <taxon>Alphaproteobacteria</taxon>
        <taxon>Rhodobacterales</taxon>
        <taxon>Paracoccaceae</taxon>
        <taxon>Paracoccus</taxon>
    </lineage>
</organism>
<evidence type="ECO:0000256" key="4">
    <source>
        <dbReference type="ARBA" id="ARBA00038306"/>
    </source>
</evidence>
<dbReference type="AlphaFoldDB" id="A0AA46A6F2"/>
<dbReference type="Gene3D" id="2.40.160.20">
    <property type="match status" value="1"/>
</dbReference>
<feature type="domain" description="Outer membrane protein beta-barrel" evidence="6">
    <location>
        <begin position="39"/>
        <end position="251"/>
    </location>
</feature>
<reference evidence="8 10" key="2">
    <citation type="submission" date="2021-01" db="EMBL/GenBank/DDBJ databases">
        <title>Biogeographic distribution of Paracoccus.</title>
        <authorList>
            <person name="Hollensteiner J."/>
            <person name="Leineberger J."/>
            <person name="Brinkhoff T."/>
            <person name="Daniel R."/>
        </authorList>
    </citation>
    <scope>NUCLEOTIDE SEQUENCE [LARGE SCALE GENOMIC DNA]</scope>
    <source>
        <strain evidence="8 10">DSM 18447</strain>
        <plasmid evidence="8 10">p242883</plasmid>
    </source>
</reference>
<dbReference type="InterPro" id="IPR011250">
    <property type="entry name" value="OMP/PagP_B-barrel"/>
</dbReference>
<dbReference type="InterPro" id="IPR027385">
    <property type="entry name" value="Beta-barrel_OMP"/>
</dbReference>
<dbReference type="SUPFAM" id="SSF56925">
    <property type="entry name" value="OMPA-like"/>
    <property type="match status" value="1"/>
</dbReference>
<dbReference type="Proteomes" id="UP001215549">
    <property type="component" value="Plasmid p242883"/>
</dbReference>
<feature type="chain" id="PRO_5041407857" evidence="5">
    <location>
        <begin position="26"/>
        <end position="251"/>
    </location>
</feature>
<keyword evidence="2 5" id="KW-0732">Signal</keyword>
<sequence length="251" mass="27069">MTFKFLTSVSILVGAGILTNATAFAGGYAASVEEPPIVATPAEAPPSPDWAGAYAGGSLGYAFGGDDIVGLERRNTSGETLQHRSDLGAVDLKGPTFGLHLGYRWQRDNWVFGPELGVEGSSVDATDAIEAIGVVGEVKSELNYLVALRMKTGYAINPQTLLYGTLGVAHGDFDYTLSRPGNSQTESYSDTAFTAGLGLERKINERLSAFAEWEFRQFDKTEIIYSDGDDHLVTNTSPEHHHIRVGVNFRF</sequence>
<dbReference type="EMBL" id="FTOU01000010">
    <property type="protein sequence ID" value="SIS96780.1"/>
    <property type="molecule type" value="Genomic_DNA"/>
</dbReference>
<dbReference type="PANTHER" id="PTHR34001">
    <property type="entry name" value="BLL7405 PROTEIN"/>
    <property type="match status" value="1"/>
</dbReference>
<dbReference type="InterPro" id="IPR006315">
    <property type="entry name" value="OM_autotransptr_brl_dom"/>
</dbReference>
<evidence type="ECO:0000256" key="1">
    <source>
        <dbReference type="ARBA" id="ARBA00004370"/>
    </source>
</evidence>
<evidence type="ECO:0000259" key="6">
    <source>
        <dbReference type="Pfam" id="PF13505"/>
    </source>
</evidence>
<comment type="subcellular location">
    <subcellularLocation>
        <location evidence="1">Membrane</location>
    </subcellularLocation>
</comment>
<evidence type="ECO:0000313" key="10">
    <source>
        <dbReference type="Proteomes" id="UP001215549"/>
    </source>
</evidence>
<feature type="signal peptide" evidence="5">
    <location>
        <begin position="1"/>
        <end position="25"/>
    </location>
</feature>
<dbReference type="PANTHER" id="PTHR34001:SF3">
    <property type="entry name" value="BLL7405 PROTEIN"/>
    <property type="match status" value="1"/>
</dbReference>
<dbReference type="Proteomes" id="UP000186216">
    <property type="component" value="Unassembled WGS sequence"/>
</dbReference>
<evidence type="ECO:0000313" key="8">
    <source>
        <dbReference type="EMBL" id="WCR05649.1"/>
    </source>
</evidence>
<evidence type="ECO:0000313" key="9">
    <source>
        <dbReference type="Proteomes" id="UP000186216"/>
    </source>
</evidence>
<dbReference type="InterPro" id="IPR051692">
    <property type="entry name" value="OMP-like"/>
</dbReference>
<evidence type="ECO:0000256" key="2">
    <source>
        <dbReference type="ARBA" id="ARBA00022729"/>
    </source>
</evidence>
<geneLocation type="plasmid" evidence="8 10">
    <name>p242883</name>
</geneLocation>
<comment type="similarity">
    <text evidence="4">Belongs to the Omp25/RopB family.</text>
</comment>
<dbReference type="GO" id="GO:0019867">
    <property type="term" value="C:outer membrane"/>
    <property type="evidence" value="ECO:0007669"/>
    <property type="project" value="InterPro"/>
</dbReference>
<gene>
    <name evidence="8" type="ORF">JHX88_21465</name>
    <name evidence="7" type="ORF">SAMN05421772_110111</name>
</gene>
<proteinExistence type="inferred from homology"/>
<dbReference type="NCBIfam" id="TIGR01414">
    <property type="entry name" value="autotrans_barl"/>
    <property type="match status" value="1"/>
</dbReference>
<dbReference type="EMBL" id="CP067141">
    <property type="protein sequence ID" value="WCR05649.1"/>
    <property type="molecule type" value="Genomic_DNA"/>
</dbReference>
<evidence type="ECO:0000256" key="5">
    <source>
        <dbReference type="SAM" id="SignalP"/>
    </source>
</evidence>
<keyword evidence="3" id="KW-0472">Membrane</keyword>
<dbReference type="Pfam" id="PF13505">
    <property type="entry name" value="OMP_b-brl"/>
    <property type="match status" value="1"/>
</dbReference>
<dbReference type="RefSeq" id="WP_076526900.1">
    <property type="nucleotide sequence ID" value="NZ_CP067141.1"/>
</dbReference>
<keyword evidence="8" id="KW-0614">Plasmid</keyword>
<keyword evidence="10" id="KW-1185">Reference proteome</keyword>
<evidence type="ECO:0000313" key="7">
    <source>
        <dbReference type="EMBL" id="SIS96780.1"/>
    </source>
</evidence>
<reference evidence="7 9" key="1">
    <citation type="submission" date="2017-01" db="EMBL/GenBank/DDBJ databases">
        <authorList>
            <person name="Varghese N."/>
            <person name="Submissions S."/>
        </authorList>
    </citation>
    <scope>NUCLEOTIDE SEQUENCE [LARGE SCALE GENOMIC DNA]</scope>
    <source>
        <strain evidence="7 9">DSM 18447</strain>
    </source>
</reference>
<protein>
    <submittedName>
        <fullName evidence="7">Outer membrane immunogenic protein</fullName>
    </submittedName>
    <submittedName>
        <fullName evidence="8">Porin family protein</fullName>
    </submittedName>
</protein>
<evidence type="ECO:0000256" key="3">
    <source>
        <dbReference type="ARBA" id="ARBA00023136"/>
    </source>
</evidence>
<accession>A0AA46A6F2</accession>